<proteinExistence type="predicted"/>
<dbReference type="Pfam" id="PF13711">
    <property type="entry name" value="DUF4160"/>
    <property type="match status" value="1"/>
</dbReference>
<comment type="caution">
    <text evidence="1">The sequence shown here is derived from an EMBL/GenBank/DDBJ whole genome shotgun (WGS) entry which is preliminary data.</text>
</comment>
<gene>
    <name evidence="1" type="ORF">HNR28_000140</name>
</gene>
<dbReference type="EMBL" id="JACHIB010000001">
    <property type="protein sequence ID" value="MBB6082122.1"/>
    <property type="molecule type" value="Genomic_DNA"/>
</dbReference>
<dbReference type="InterPro" id="IPR025427">
    <property type="entry name" value="DUF4160"/>
</dbReference>
<sequence length="77" mass="8843">MTTYPPHDDWRIRINGNEHGVPHVHVEFRDGSRVSVSIETCRVLAGGVTPAKRLIPALEDIQENTTKYMTEYRRLNP</sequence>
<evidence type="ECO:0008006" key="3">
    <source>
        <dbReference type="Google" id="ProtNLM"/>
    </source>
</evidence>
<evidence type="ECO:0000313" key="1">
    <source>
        <dbReference type="EMBL" id="MBB6082122.1"/>
    </source>
</evidence>
<evidence type="ECO:0000313" key="2">
    <source>
        <dbReference type="Proteomes" id="UP000541136"/>
    </source>
</evidence>
<dbReference type="AlphaFoldDB" id="A0A7W9TM43"/>
<dbReference type="RefSeq" id="WP_084330457.1">
    <property type="nucleotide sequence ID" value="NZ_JACHIB010000001.1"/>
</dbReference>
<accession>A0A7W9TM43</accession>
<name>A0A7W9TM43_CASDE</name>
<organism evidence="1 2">
    <name type="scientific">Castellaniella defragrans</name>
    <name type="common">Alcaligenes defragrans</name>
    <dbReference type="NCBI Taxonomy" id="75697"/>
    <lineage>
        <taxon>Bacteria</taxon>
        <taxon>Pseudomonadati</taxon>
        <taxon>Pseudomonadota</taxon>
        <taxon>Betaproteobacteria</taxon>
        <taxon>Burkholderiales</taxon>
        <taxon>Alcaligenaceae</taxon>
        <taxon>Castellaniella</taxon>
    </lineage>
</organism>
<dbReference type="Proteomes" id="UP000541136">
    <property type="component" value="Unassembled WGS sequence"/>
</dbReference>
<reference evidence="1 2" key="1">
    <citation type="submission" date="2020-08" db="EMBL/GenBank/DDBJ databases">
        <title>Genomic Encyclopedia of Type Strains, Phase IV (KMG-IV): sequencing the most valuable type-strain genomes for metagenomic binning, comparative biology and taxonomic classification.</title>
        <authorList>
            <person name="Goeker M."/>
        </authorList>
    </citation>
    <scope>NUCLEOTIDE SEQUENCE [LARGE SCALE GENOMIC DNA]</scope>
    <source>
        <strain evidence="1 2">DSM 12141</strain>
    </source>
</reference>
<protein>
    <recommendedName>
        <fullName evidence="3">DUF4160 domain-containing protein</fullName>
    </recommendedName>
</protein>